<dbReference type="SMART" id="SM00507">
    <property type="entry name" value="HNHc"/>
    <property type="match status" value="1"/>
</dbReference>
<dbReference type="EMBL" id="BSRI01000003">
    <property type="protein sequence ID" value="GLV61193.1"/>
    <property type="molecule type" value="Genomic_DNA"/>
</dbReference>
<protein>
    <recommendedName>
        <fullName evidence="1">HNH nuclease domain-containing protein</fullName>
    </recommendedName>
</protein>
<dbReference type="InterPro" id="IPR003615">
    <property type="entry name" value="HNH_nuc"/>
</dbReference>
<name>A0ABQ6G6K2_9CHLR</name>
<proteinExistence type="predicted"/>
<gene>
    <name evidence="2" type="ORF">KDH_80090</name>
</gene>
<dbReference type="CDD" id="cd00085">
    <property type="entry name" value="HNHc"/>
    <property type="match status" value="1"/>
</dbReference>
<keyword evidence="3" id="KW-1185">Reference proteome</keyword>
<sequence length="211" mass="23723">MASALAKQVAVCNKRARVRGLAGTLTTLDWQRSLDHFKQRCAYCGSALAWTIDHFQPLLHGGGSTHSNTVPSCRACNAWKASSFIEDLPASFLSAERLLAIRSYLEAIGQRNQEHWQRLCAREPAFARMDVAVTRLKTYCEARMLEGPIDDSGLSYGSLRCQLFGVPWDPEHYFQVTVSLTWQQQHSTSAAMRAACEDAWRVLRDEERSLS</sequence>
<evidence type="ECO:0000313" key="3">
    <source>
        <dbReference type="Proteomes" id="UP001344906"/>
    </source>
</evidence>
<dbReference type="Gene3D" id="1.10.30.50">
    <property type="match status" value="1"/>
</dbReference>
<organism evidence="2 3">
    <name type="scientific">Dictyobacter halimunensis</name>
    <dbReference type="NCBI Taxonomy" id="3026934"/>
    <lineage>
        <taxon>Bacteria</taxon>
        <taxon>Bacillati</taxon>
        <taxon>Chloroflexota</taxon>
        <taxon>Ktedonobacteria</taxon>
        <taxon>Ktedonobacterales</taxon>
        <taxon>Dictyobacteraceae</taxon>
        <taxon>Dictyobacter</taxon>
    </lineage>
</organism>
<dbReference type="RefSeq" id="WP_338258618.1">
    <property type="nucleotide sequence ID" value="NZ_BSRI01000003.1"/>
</dbReference>
<dbReference type="PANTHER" id="PTHR33877">
    <property type="entry name" value="SLL1193 PROTEIN"/>
    <property type="match status" value="1"/>
</dbReference>
<dbReference type="Proteomes" id="UP001344906">
    <property type="component" value="Unassembled WGS sequence"/>
</dbReference>
<dbReference type="Pfam" id="PF01844">
    <property type="entry name" value="HNH"/>
    <property type="match status" value="1"/>
</dbReference>
<comment type="caution">
    <text evidence="2">The sequence shown here is derived from an EMBL/GenBank/DDBJ whole genome shotgun (WGS) entry which is preliminary data.</text>
</comment>
<dbReference type="PANTHER" id="PTHR33877:SF2">
    <property type="entry name" value="OS07G0170200 PROTEIN"/>
    <property type="match status" value="1"/>
</dbReference>
<evidence type="ECO:0000259" key="1">
    <source>
        <dbReference type="SMART" id="SM00507"/>
    </source>
</evidence>
<feature type="domain" description="HNH nuclease" evidence="1">
    <location>
        <begin position="31"/>
        <end position="78"/>
    </location>
</feature>
<dbReference type="InterPro" id="IPR052892">
    <property type="entry name" value="NA-targeting_endonuclease"/>
</dbReference>
<accession>A0ABQ6G6K2</accession>
<reference evidence="2 3" key="1">
    <citation type="submission" date="2023-02" db="EMBL/GenBank/DDBJ databases">
        <title>Dictyobacter halimunensis sp. nov., a new member of the class Ktedonobacteria from forest soil in a geothermal area.</title>
        <authorList>
            <person name="Rachmania M.K."/>
            <person name="Ningsih F."/>
            <person name="Sakai Y."/>
            <person name="Yabe S."/>
            <person name="Yokota A."/>
            <person name="Sjamsuridzal W."/>
        </authorList>
    </citation>
    <scope>NUCLEOTIDE SEQUENCE [LARGE SCALE GENOMIC DNA]</scope>
    <source>
        <strain evidence="2 3">S3.2.2.5</strain>
    </source>
</reference>
<dbReference type="InterPro" id="IPR002711">
    <property type="entry name" value="HNH"/>
</dbReference>
<evidence type="ECO:0000313" key="2">
    <source>
        <dbReference type="EMBL" id="GLV61193.1"/>
    </source>
</evidence>